<comment type="caution">
    <text evidence="5">The sequence shown here is derived from an EMBL/GenBank/DDBJ whole genome shotgun (WGS) entry which is preliminary data.</text>
</comment>
<dbReference type="PANTHER" id="PTHR43790">
    <property type="entry name" value="CARBOHYDRATE TRANSPORT ATP-BINDING PROTEIN MG119-RELATED"/>
    <property type="match status" value="1"/>
</dbReference>
<dbReference type="CDD" id="cd03216">
    <property type="entry name" value="ABC_Carb_Monos_I"/>
    <property type="match status" value="1"/>
</dbReference>
<dbReference type="OrthoDB" id="9805029at2"/>
<protein>
    <submittedName>
        <fullName evidence="5">Sugar ABC transporter ATP-binding protein</fullName>
    </submittedName>
</protein>
<evidence type="ECO:0000313" key="5">
    <source>
        <dbReference type="EMBL" id="GGA48519.1"/>
    </source>
</evidence>
<dbReference type="PANTHER" id="PTHR43790:SF8">
    <property type="entry name" value="SUGAR ABC TRANSPORTER ATP-BINDING PROTEIN"/>
    <property type="match status" value="1"/>
</dbReference>
<dbReference type="InterPro" id="IPR003593">
    <property type="entry name" value="AAA+_ATPase"/>
</dbReference>
<dbReference type="GO" id="GO:0016887">
    <property type="term" value="F:ATP hydrolysis activity"/>
    <property type="evidence" value="ECO:0007669"/>
    <property type="project" value="InterPro"/>
</dbReference>
<sequence length="265" mass="28584">MTTALVTLKSVSKRFGNIVALTDVSLDVYPGEIVCLLGDNGAGKSTLIRILSGYHGASTGRMLINGVPTTLSSPRQARQLGIATVHQDVGTIPMMSVGRNFFVGAEPTRTIGPFRWLDIDKANTIAVEQMRMFGITRVNSGDQLVGTLSGGERQVLAIARAMYFGAKVLILDEPTSALGVKEAAKVLIMVKKAREQGVGIIFITHNARHAELVGDRFVVLAHGRVLARFGRNEKTRDEVLNLMAGGEAIEHLQAELSAFEDDMRA</sequence>
<dbReference type="SUPFAM" id="SSF52540">
    <property type="entry name" value="P-loop containing nucleoside triphosphate hydrolases"/>
    <property type="match status" value="1"/>
</dbReference>
<evidence type="ECO:0000256" key="3">
    <source>
        <dbReference type="ARBA" id="ARBA00022840"/>
    </source>
</evidence>
<dbReference type="InterPro" id="IPR050107">
    <property type="entry name" value="ABC_carbohydrate_import_ATPase"/>
</dbReference>
<name>A0A916RAK3_9HYPH</name>
<dbReference type="PROSITE" id="PS00211">
    <property type="entry name" value="ABC_TRANSPORTER_1"/>
    <property type="match status" value="1"/>
</dbReference>
<evidence type="ECO:0000259" key="4">
    <source>
        <dbReference type="PROSITE" id="PS50893"/>
    </source>
</evidence>
<evidence type="ECO:0000256" key="2">
    <source>
        <dbReference type="ARBA" id="ARBA00022741"/>
    </source>
</evidence>
<comment type="similarity">
    <text evidence="1">Belongs to the ABC transporter superfamily.</text>
</comment>
<organism evidence="5 6">
    <name type="scientific">Pelagibacterium lentulum</name>
    <dbReference type="NCBI Taxonomy" id="2029865"/>
    <lineage>
        <taxon>Bacteria</taxon>
        <taxon>Pseudomonadati</taxon>
        <taxon>Pseudomonadota</taxon>
        <taxon>Alphaproteobacteria</taxon>
        <taxon>Hyphomicrobiales</taxon>
        <taxon>Devosiaceae</taxon>
        <taxon>Pelagibacterium</taxon>
    </lineage>
</organism>
<dbReference type="InterPro" id="IPR027417">
    <property type="entry name" value="P-loop_NTPase"/>
</dbReference>
<dbReference type="InterPro" id="IPR003439">
    <property type="entry name" value="ABC_transporter-like_ATP-bd"/>
</dbReference>
<dbReference type="Pfam" id="PF00005">
    <property type="entry name" value="ABC_tran"/>
    <property type="match status" value="1"/>
</dbReference>
<accession>A0A916RAK3</accession>
<keyword evidence="3 5" id="KW-0067">ATP-binding</keyword>
<dbReference type="GO" id="GO:0005524">
    <property type="term" value="F:ATP binding"/>
    <property type="evidence" value="ECO:0007669"/>
    <property type="project" value="UniProtKB-KW"/>
</dbReference>
<dbReference type="EMBL" id="BMKB01000003">
    <property type="protein sequence ID" value="GGA48519.1"/>
    <property type="molecule type" value="Genomic_DNA"/>
</dbReference>
<dbReference type="InterPro" id="IPR017871">
    <property type="entry name" value="ABC_transporter-like_CS"/>
</dbReference>
<dbReference type="Proteomes" id="UP000596977">
    <property type="component" value="Unassembled WGS sequence"/>
</dbReference>
<evidence type="ECO:0000313" key="6">
    <source>
        <dbReference type="Proteomes" id="UP000596977"/>
    </source>
</evidence>
<evidence type="ECO:0000256" key="1">
    <source>
        <dbReference type="ARBA" id="ARBA00005417"/>
    </source>
</evidence>
<proteinExistence type="inferred from homology"/>
<dbReference type="SMART" id="SM00382">
    <property type="entry name" value="AAA"/>
    <property type="match status" value="1"/>
</dbReference>
<reference evidence="5 6" key="1">
    <citation type="journal article" date="2014" name="Int. J. Syst. Evol. Microbiol.">
        <title>Complete genome sequence of Corynebacterium casei LMG S-19264T (=DSM 44701T), isolated from a smear-ripened cheese.</title>
        <authorList>
            <consortium name="US DOE Joint Genome Institute (JGI-PGF)"/>
            <person name="Walter F."/>
            <person name="Albersmeier A."/>
            <person name="Kalinowski J."/>
            <person name="Ruckert C."/>
        </authorList>
    </citation>
    <scope>NUCLEOTIDE SEQUENCE [LARGE SCALE GENOMIC DNA]</scope>
    <source>
        <strain evidence="5 6">CGMCC 1.15896</strain>
    </source>
</reference>
<keyword evidence="2" id="KW-0547">Nucleotide-binding</keyword>
<dbReference type="RefSeq" id="WP_127074145.1">
    <property type="nucleotide sequence ID" value="NZ_BMKB01000003.1"/>
</dbReference>
<feature type="domain" description="ABC transporter" evidence="4">
    <location>
        <begin position="6"/>
        <end position="247"/>
    </location>
</feature>
<gene>
    <name evidence="5" type="ORF">GCM10011499_17880</name>
</gene>
<dbReference type="PROSITE" id="PS50893">
    <property type="entry name" value="ABC_TRANSPORTER_2"/>
    <property type="match status" value="1"/>
</dbReference>
<dbReference type="Gene3D" id="3.40.50.300">
    <property type="entry name" value="P-loop containing nucleotide triphosphate hydrolases"/>
    <property type="match status" value="1"/>
</dbReference>
<dbReference type="AlphaFoldDB" id="A0A916RAK3"/>
<keyword evidence="6" id="KW-1185">Reference proteome</keyword>